<feature type="region of interest" description="Disordered" evidence="2">
    <location>
        <begin position="313"/>
        <end position="340"/>
    </location>
</feature>
<dbReference type="InterPro" id="IPR001878">
    <property type="entry name" value="Znf_CCHC"/>
</dbReference>
<reference evidence="4" key="1">
    <citation type="journal article" date="2019" name="Database">
        <title>The radish genome database (RadishGD): an integrated information resource for radish genomics.</title>
        <authorList>
            <person name="Yu H.J."/>
            <person name="Baek S."/>
            <person name="Lee Y.J."/>
            <person name="Cho A."/>
            <person name="Mun J.H."/>
        </authorList>
    </citation>
    <scope>NUCLEOTIDE SEQUENCE [LARGE SCALE GENOMIC DNA]</scope>
    <source>
        <strain evidence="4">cv. WK10039</strain>
    </source>
</reference>
<dbReference type="PANTHER" id="PTHR37610">
    <property type="entry name" value="CCHC-TYPE DOMAIN-CONTAINING PROTEIN"/>
    <property type="match status" value="1"/>
</dbReference>
<feature type="compositionally biased region" description="Gly residues" evidence="2">
    <location>
        <begin position="324"/>
        <end position="335"/>
    </location>
</feature>
<organism evidence="4 5">
    <name type="scientific">Raphanus sativus</name>
    <name type="common">Radish</name>
    <name type="synonym">Raphanus raphanistrum var. sativus</name>
    <dbReference type="NCBI Taxonomy" id="3726"/>
    <lineage>
        <taxon>Eukaryota</taxon>
        <taxon>Viridiplantae</taxon>
        <taxon>Streptophyta</taxon>
        <taxon>Embryophyta</taxon>
        <taxon>Tracheophyta</taxon>
        <taxon>Spermatophyta</taxon>
        <taxon>Magnoliopsida</taxon>
        <taxon>eudicotyledons</taxon>
        <taxon>Gunneridae</taxon>
        <taxon>Pentapetalae</taxon>
        <taxon>rosids</taxon>
        <taxon>malvids</taxon>
        <taxon>Brassicales</taxon>
        <taxon>Brassicaceae</taxon>
        <taxon>Brassiceae</taxon>
        <taxon>Raphanus</taxon>
    </lineage>
</organism>
<evidence type="ECO:0000313" key="5">
    <source>
        <dbReference type="RefSeq" id="XP_056852888.1"/>
    </source>
</evidence>
<dbReference type="PANTHER" id="PTHR37610:SF97">
    <property type="entry name" value="RETROTRANSPOSON GAG DOMAIN-CONTAINING PROTEIN"/>
    <property type="match status" value="1"/>
</dbReference>
<feature type="domain" description="CCHC-type" evidence="3">
    <location>
        <begin position="284"/>
        <end position="297"/>
    </location>
</feature>
<dbReference type="KEGG" id="rsz:130502099"/>
<proteinExistence type="predicted"/>
<evidence type="ECO:0000313" key="4">
    <source>
        <dbReference type="Proteomes" id="UP000504610"/>
    </source>
</evidence>
<dbReference type="PROSITE" id="PS50158">
    <property type="entry name" value="ZF_CCHC"/>
    <property type="match status" value="1"/>
</dbReference>
<keyword evidence="4" id="KW-1185">Reference proteome</keyword>
<dbReference type="Pfam" id="PF14244">
    <property type="entry name" value="Retrotran_gag_3"/>
    <property type="match status" value="1"/>
</dbReference>
<dbReference type="GO" id="GO:0003676">
    <property type="term" value="F:nucleic acid binding"/>
    <property type="evidence" value="ECO:0007669"/>
    <property type="project" value="InterPro"/>
</dbReference>
<accession>A0A9W3CNI8</accession>
<evidence type="ECO:0000256" key="1">
    <source>
        <dbReference type="PROSITE-ProRule" id="PRU00047"/>
    </source>
</evidence>
<gene>
    <name evidence="5" type="primary">LOC130502099</name>
</gene>
<dbReference type="RefSeq" id="XP_056852888.1">
    <property type="nucleotide sequence ID" value="XM_056996908.1"/>
</dbReference>
<protein>
    <submittedName>
        <fullName evidence="5">Uncharacterized protein LOC130502099</fullName>
    </submittedName>
</protein>
<keyword evidence="1" id="KW-0479">Metal-binding</keyword>
<dbReference type="Proteomes" id="UP000504610">
    <property type="component" value="Chromosome 1"/>
</dbReference>
<dbReference type="OrthoDB" id="1929700at2759"/>
<evidence type="ECO:0000259" key="3">
    <source>
        <dbReference type="PROSITE" id="PS50158"/>
    </source>
</evidence>
<keyword evidence="1" id="KW-0863">Zinc-finger</keyword>
<reference evidence="5" key="2">
    <citation type="submission" date="2025-08" db="UniProtKB">
        <authorList>
            <consortium name="RefSeq"/>
        </authorList>
    </citation>
    <scope>IDENTIFICATION</scope>
    <source>
        <tissue evidence="5">Leaf</tissue>
    </source>
</reference>
<dbReference type="AlphaFoldDB" id="A0A9W3CNI8"/>
<name>A0A9W3CNI8_RAPSA</name>
<evidence type="ECO:0000256" key="2">
    <source>
        <dbReference type="SAM" id="MobiDB-lite"/>
    </source>
</evidence>
<dbReference type="GeneID" id="130502099"/>
<dbReference type="GO" id="GO:0008270">
    <property type="term" value="F:zinc ion binding"/>
    <property type="evidence" value="ECO:0007669"/>
    <property type="project" value="UniProtKB-KW"/>
</dbReference>
<keyword evidence="1" id="KW-0862">Zinc</keyword>
<dbReference type="InterPro" id="IPR029472">
    <property type="entry name" value="Copia-like_N"/>
</dbReference>
<sequence>MSDEDKKAEEVSAVVKKIGSVSAELAPSSPYKLYGSDNPGSVITSVMLTGENYNQWANEMLNALQAKRKTGFINGTLKKPSVEDPDYENWIAVNSMIIGWIRSSIDSKVKSSVSFISEASHLWSELKQRFSVGNKVRIHQLKAHLASCRQEGQSVLEYYGRLCSLWEEYAIYRPLPMCTCGVAAEISKEREDDKVHQFLMGLDDSRYGGLCTTLIGLDPLPSIGEVYSKVIREEQRLSASRVREQQQEAVGFVARQGEGTSRSDDQISLKNDSILRGRDRVGACTHCGRTGHDKKNCWSLNGFPDWWNERAERGGSVRGRGRGGRGAGNGSGRGRGIASAAHATSSNASAFPEFTQDQWKVLSQLIQEKSGADKLSGPFLEDSDWNR</sequence>